<evidence type="ECO:0000313" key="3">
    <source>
        <dbReference type="EMBL" id="ERF59570.1"/>
    </source>
</evidence>
<dbReference type="OrthoDB" id="362767at2"/>
<feature type="chain" id="PRO_5004611423" evidence="1">
    <location>
        <begin position="20"/>
        <end position="300"/>
    </location>
</feature>
<dbReference type="eggNOG" id="COG4991">
    <property type="taxonomic scope" value="Bacteria"/>
</dbReference>
<dbReference type="RefSeq" id="WP_021331459.1">
    <property type="nucleotide sequence ID" value="NZ_AUZJ01000066.1"/>
</dbReference>
<dbReference type="Proteomes" id="UP000016412">
    <property type="component" value="Unassembled WGS sequence"/>
</dbReference>
<dbReference type="EMBL" id="AVQI01000080">
    <property type="protein sequence ID" value="ERJ98598.1"/>
    <property type="molecule type" value="Genomic_DNA"/>
</dbReference>
<gene>
    <name evidence="4" type="ORF">HMPREF0860_0304</name>
    <name evidence="3" type="ORF">HMPREF1325_1713</name>
</gene>
<dbReference type="AlphaFoldDB" id="U1GNG7"/>
<reference evidence="5 6" key="1">
    <citation type="submission" date="2013-08" db="EMBL/GenBank/DDBJ databases">
        <authorList>
            <person name="Durkin A.S."/>
            <person name="Haft D.R."/>
            <person name="McCorrison J."/>
            <person name="Torralba M."/>
            <person name="Gillis M."/>
            <person name="Haft D.H."/>
            <person name="Methe B."/>
            <person name="Sutton G."/>
            <person name="Nelson K.E."/>
        </authorList>
    </citation>
    <scope>NUCLEOTIDE SEQUENCE [LARGE SCALE GENOMIC DNA]</scope>
    <source>
        <strain evidence="4 6">ATCC 35536</strain>
        <strain evidence="3 5">VPI DR56BR1116</strain>
    </source>
</reference>
<evidence type="ECO:0000256" key="1">
    <source>
        <dbReference type="SAM" id="SignalP"/>
    </source>
</evidence>
<evidence type="ECO:0000259" key="2">
    <source>
        <dbReference type="Pfam" id="PF08239"/>
    </source>
</evidence>
<dbReference type="EMBL" id="AUZJ01000066">
    <property type="protein sequence ID" value="ERF59570.1"/>
    <property type="molecule type" value="Genomic_DNA"/>
</dbReference>
<dbReference type="PATRIC" id="fig|1125725.3.peg.2467"/>
<keyword evidence="1" id="KW-0732">Signal</keyword>
<dbReference type="Pfam" id="PF08239">
    <property type="entry name" value="SH3_3"/>
    <property type="match status" value="1"/>
</dbReference>
<dbReference type="Proteomes" id="UP000016646">
    <property type="component" value="Unassembled WGS sequence"/>
</dbReference>
<comment type="caution">
    <text evidence="3">The sequence shown here is derived from an EMBL/GenBank/DDBJ whole genome shotgun (WGS) entry which is preliminary data.</text>
</comment>
<dbReference type="STRING" id="1125725.HMPREF1325_1713"/>
<protein>
    <submittedName>
        <fullName evidence="3">SH3 domain protein</fullName>
    </submittedName>
</protein>
<evidence type="ECO:0000313" key="5">
    <source>
        <dbReference type="Proteomes" id="UP000016412"/>
    </source>
</evidence>
<dbReference type="Gene3D" id="2.30.30.40">
    <property type="entry name" value="SH3 Domains"/>
    <property type="match status" value="1"/>
</dbReference>
<evidence type="ECO:0000313" key="4">
    <source>
        <dbReference type="EMBL" id="ERJ98598.1"/>
    </source>
</evidence>
<proteinExistence type="predicted"/>
<sequence length="300" mass="33782">MKKTVLFAAMCAVCMCVYAQNTDTDLYYQGFTYKDTRCIVTGNAVNVRSGAGSGYAKLFQLNAGDVVSVIEKCDVPPLLAEGALSYWYKITCGKGTGFMCGRWLTSKYAAGDINADGKIDYITYQAFYRIPYGAEDFDEYIFTNDTFLLIQGGAVSELKGASFIPKEKGHLYRPRDIAVIADLELPIKNPVILFSNFFGYGSGRSCICDFYFFNEDNTFLPIISAGSVWEGYSYKKTKIIFPNKAYDVYNQKWSDSEKGRKNIIIKITKDGKENDKYETESETVSQAEYRWNGASFEQVR</sequence>
<organism evidence="3 5">
    <name type="scientific">Treponema socranskii subsp. socranskii VPI DR56BR1116 = ATCC 35536</name>
    <dbReference type="NCBI Taxonomy" id="1125725"/>
    <lineage>
        <taxon>Bacteria</taxon>
        <taxon>Pseudomonadati</taxon>
        <taxon>Spirochaetota</taxon>
        <taxon>Spirochaetia</taxon>
        <taxon>Spirochaetales</taxon>
        <taxon>Treponemataceae</taxon>
        <taxon>Treponema</taxon>
    </lineage>
</organism>
<accession>U1GNG7</accession>
<feature type="domain" description="SH3b" evidence="2">
    <location>
        <begin position="44"/>
        <end position="99"/>
    </location>
</feature>
<evidence type="ECO:0000313" key="6">
    <source>
        <dbReference type="Proteomes" id="UP000016646"/>
    </source>
</evidence>
<feature type="signal peptide" evidence="1">
    <location>
        <begin position="1"/>
        <end position="19"/>
    </location>
</feature>
<keyword evidence="6" id="KW-1185">Reference proteome</keyword>
<dbReference type="InterPro" id="IPR003646">
    <property type="entry name" value="SH3-like_bac-type"/>
</dbReference>
<name>U1GNG7_TRESO</name>